<organism evidence="2 3">
    <name type="scientific">Pseudoalteromonas aurantia 208</name>
    <dbReference type="NCBI Taxonomy" id="1314867"/>
    <lineage>
        <taxon>Bacteria</taxon>
        <taxon>Pseudomonadati</taxon>
        <taxon>Pseudomonadota</taxon>
        <taxon>Gammaproteobacteria</taxon>
        <taxon>Alteromonadales</taxon>
        <taxon>Pseudoalteromonadaceae</taxon>
        <taxon>Pseudoalteromonas</taxon>
    </lineage>
</organism>
<dbReference type="RefSeq" id="WP_192507686.1">
    <property type="nucleotide sequence ID" value="NZ_AQGV01000012.1"/>
</dbReference>
<proteinExistence type="predicted"/>
<sequence length="136" mass="14793">MVSFKNLSVMTALITFGLCITLLFTPEVIFNLFQIEGHDSAFFISRRAAILFLGISIIAWAGRCAPESDSRLAISLGLTVSMIALALIGALEYFRGFVGLGIFLAIVTEVALGAAYGNIWFSSRKNRNKGLGDYTF</sequence>
<accession>A0ABR9EBP3</accession>
<evidence type="ECO:0000256" key="1">
    <source>
        <dbReference type="SAM" id="Phobius"/>
    </source>
</evidence>
<feature type="transmembrane region" description="Helical" evidence="1">
    <location>
        <begin position="97"/>
        <end position="121"/>
    </location>
</feature>
<dbReference type="EMBL" id="AQGV01000012">
    <property type="protein sequence ID" value="MBE0368398.1"/>
    <property type="molecule type" value="Genomic_DNA"/>
</dbReference>
<name>A0ABR9EBP3_9GAMM</name>
<gene>
    <name evidence="2" type="ORF">PAUR_a1988</name>
</gene>
<keyword evidence="1" id="KW-1133">Transmembrane helix</keyword>
<feature type="transmembrane region" description="Helical" evidence="1">
    <location>
        <begin position="41"/>
        <end position="60"/>
    </location>
</feature>
<protein>
    <recommendedName>
        <fullName evidence="4">DUF4345 domain-containing protein</fullName>
    </recommendedName>
</protein>
<evidence type="ECO:0008006" key="4">
    <source>
        <dbReference type="Google" id="ProtNLM"/>
    </source>
</evidence>
<feature type="transmembrane region" description="Helical" evidence="1">
    <location>
        <begin position="72"/>
        <end position="91"/>
    </location>
</feature>
<evidence type="ECO:0000313" key="2">
    <source>
        <dbReference type="EMBL" id="MBE0368398.1"/>
    </source>
</evidence>
<keyword evidence="1" id="KW-0812">Transmembrane</keyword>
<reference evidence="2 3" key="1">
    <citation type="submission" date="2015-03" db="EMBL/GenBank/DDBJ databases">
        <title>Genome sequence of Pseudoalteromonas aurantia.</title>
        <authorList>
            <person name="Xie B.-B."/>
            <person name="Rong J.-C."/>
            <person name="Qin Q.-L."/>
            <person name="Zhang Y.-Z."/>
        </authorList>
    </citation>
    <scope>NUCLEOTIDE SEQUENCE [LARGE SCALE GENOMIC DNA]</scope>
    <source>
        <strain evidence="2 3">208</strain>
    </source>
</reference>
<keyword evidence="1" id="KW-0472">Membrane</keyword>
<comment type="caution">
    <text evidence="2">The sequence shown here is derived from an EMBL/GenBank/DDBJ whole genome shotgun (WGS) entry which is preliminary data.</text>
</comment>
<dbReference type="Proteomes" id="UP000615755">
    <property type="component" value="Unassembled WGS sequence"/>
</dbReference>
<keyword evidence="3" id="KW-1185">Reference proteome</keyword>
<feature type="transmembrane region" description="Helical" evidence="1">
    <location>
        <begin position="12"/>
        <end position="35"/>
    </location>
</feature>
<evidence type="ECO:0000313" key="3">
    <source>
        <dbReference type="Proteomes" id="UP000615755"/>
    </source>
</evidence>